<dbReference type="InterPro" id="IPR050611">
    <property type="entry name" value="ABCF"/>
</dbReference>
<dbReference type="RefSeq" id="WP_183364479.1">
    <property type="nucleotide sequence ID" value="NZ_JACIEZ010000001.1"/>
</dbReference>
<keyword evidence="3" id="KW-0067">ATP-binding</keyword>
<dbReference type="GO" id="GO:0005524">
    <property type="term" value="F:ATP binding"/>
    <property type="evidence" value="ECO:0007669"/>
    <property type="project" value="UniProtKB-KW"/>
</dbReference>
<proteinExistence type="predicted"/>
<sequence>MSLVTLNSLGVTLGAPLFQKLDLTISPGDRLAIVAANGRGKSTLLNILAGKLEPGEGAITRARSLTLSYMEQDPPPHLMNLSLREAVAEALAPDIRDYESWRAEIVLDEIGVPEALRDRPMQHQSGGWQRLAMIARLALADADLMLLDEPTNHLDLAKIVLLERWLNALPAGKAVVIASHDRAFLDRVTGRTLFLRLQESRLYALPYSQARRALEEEDLARGRKFDKDMKMVDQLRRQAAKLNNIAVNSGSDLLTVKTKQLKERAERIESEAEAAHRERSAGLVALGGAEAQARVLIRIAPFEERLPDGSLLFRSGPLFVCRGDRIVLLGENGAGKSRLMERLQRAIAAEGAADPAIQPTPSLKPGYMDQALAMLKTARTPLGALAARIPLGEQRARSLLAGAGIAIEKQEKPLDRLSGGQRARLALLMLRLTEANFLLLDEPTNHLDIEGQEALSQELAEEGRAAFVVSHDRAFVRAAANRFWLISGRKLTEVEGPDAFFDSLGA</sequence>
<evidence type="ECO:0000313" key="5">
    <source>
        <dbReference type="EMBL" id="MBB4063284.1"/>
    </source>
</evidence>
<evidence type="ECO:0000256" key="3">
    <source>
        <dbReference type="ARBA" id="ARBA00022840"/>
    </source>
</evidence>
<dbReference type="InterPro" id="IPR027417">
    <property type="entry name" value="P-loop_NTPase"/>
</dbReference>
<evidence type="ECO:0000256" key="2">
    <source>
        <dbReference type="ARBA" id="ARBA00022741"/>
    </source>
</evidence>
<keyword evidence="6" id="KW-1185">Reference proteome</keyword>
<dbReference type="InterPro" id="IPR003439">
    <property type="entry name" value="ABC_transporter-like_ATP-bd"/>
</dbReference>
<gene>
    <name evidence="5" type="ORF">GGR23_000445</name>
</gene>
<evidence type="ECO:0000259" key="4">
    <source>
        <dbReference type="PROSITE" id="PS50893"/>
    </source>
</evidence>
<keyword evidence="1" id="KW-0677">Repeat</keyword>
<reference evidence="5 6" key="1">
    <citation type="submission" date="2020-08" db="EMBL/GenBank/DDBJ databases">
        <title>Genomic Encyclopedia of Type Strains, Phase IV (KMG-IV): sequencing the most valuable type-strain genomes for metagenomic binning, comparative biology and taxonomic classification.</title>
        <authorList>
            <person name="Goeker M."/>
        </authorList>
    </citation>
    <scope>NUCLEOTIDE SEQUENCE [LARGE SCALE GENOMIC DNA]</scope>
    <source>
        <strain evidence="5 6">DSM 29853</strain>
    </source>
</reference>
<dbReference type="Gene3D" id="3.40.50.300">
    <property type="entry name" value="P-loop containing nucleotide triphosphate hydrolases"/>
    <property type="match status" value="2"/>
</dbReference>
<dbReference type="PANTHER" id="PTHR19211:SF14">
    <property type="entry name" value="ATP-BINDING CASSETTE SUB-FAMILY F MEMBER 1"/>
    <property type="match status" value="1"/>
</dbReference>
<organism evidence="5 6">
    <name type="scientific">Gellertiella hungarica</name>
    <dbReference type="NCBI Taxonomy" id="1572859"/>
    <lineage>
        <taxon>Bacteria</taxon>
        <taxon>Pseudomonadati</taxon>
        <taxon>Pseudomonadota</taxon>
        <taxon>Alphaproteobacteria</taxon>
        <taxon>Hyphomicrobiales</taxon>
        <taxon>Rhizobiaceae</taxon>
        <taxon>Gellertiella</taxon>
    </lineage>
</organism>
<evidence type="ECO:0000313" key="6">
    <source>
        <dbReference type="Proteomes" id="UP000528286"/>
    </source>
</evidence>
<accession>A0A7W6J1X2</accession>
<evidence type="ECO:0000256" key="1">
    <source>
        <dbReference type="ARBA" id="ARBA00022737"/>
    </source>
</evidence>
<name>A0A7W6J1X2_9HYPH</name>
<dbReference type="GO" id="GO:0016887">
    <property type="term" value="F:ATP hydrolysis activity"/>
    <property type="evidence" value="ECO:0007669"/>
    <property type="project" value="InterPro"/>
</dbReference>
<dbReference type="AlphaFoldDB" id="A0A7W6J1X2"/>
<feature type="domain" description="ABC transporter" evidence="4">
    <location>
        <begin position="1"/>
        <end position="222"/>
    </location>
</feature>
<dbReference type="Pfam" id="PF00005">
    <property type="entry name" value="ABC_tran"/>
    <property type="match status" value="2"/>
</dbReference>
<dbReference type="PANTHER" id="PTHR19211">
    <property type="entry name" value="ATP-BINDING TRANSPORT PROTEIN-RELATED"/>
    <property type="match status" value="1"/>
</dbReference>
<dbReference type="SMART" id="SM00382">
    <property type="entry name" value="AAA"/>
    <property type="match status" value="2"/>
</dbReference>
<feature type="domain" description="ABC transporter" evidence="4">
    <location>
        <begin position="297"/>
        <end position="506"/>
    </location>
</feature>
<comment type="caution">
    <text evidence="5">The sequence shown here is derived from an EMBL/GenBank/DDBJ whole genome shotgun (WGS) entry which is preliminary data.</text>
</comment>
<dbReference type="InterPro" id="IPR003593">
    <property type="entry name" value="AAA+_ATPase"/>
</dbReference>
<protein>
    <submittedName>
        <fullName evidence="5">ATPase subunit of ABC transporter with duplicated ATPase domains</fullName>
    </submittedName>
</protein>
<keyword evidence="2" id="KW-0547">Nucleotide-binding</keyword>
<dbReference type="SUPFAM" id="SSF52540">
    <property type="entry name" value="P-loop containing nucleoside triphosphate hydrolases"/>
    <property type="match status" value="2"/>
</dbReference>
<dbReference type="Proteomes" id="UP000528286">
    <property type="component" value="Unassembled WGS sequence"/>
</dbReference>
<dbReference type="CDD" id="cd03221">
    <property type="entry name" value="ABCF_EF-3"/>
    <property type="match status" value="1"/>
</dbReference>
<dbReference type="PROSITE" id="PS50893">
    <property type="entry name" value="ABC_TRANSPORTER_2"/>
    <property type="match status" value="2"/>
</dbReference>
<dbReference type="EMBL" id="JACIEZ010000001">
    <property type="protein sequence ID" value="MBB4063284.1"/>
    <property type="molecule type" value="Genomic_DNA"/>
</dbReference>